<evidence type="ECO:0000256" key="3">
    <source>
        <dbReference type="ARBA" id="ARBA00023110"/>
    </source>
</evidence>
<evidence type="ECO:0000313" key="9">
    <source>
        <dbReference type="Proteomes" id="UP000317496"/>
    </source>
</evidence>
<reference evidence="8 9" key="1">
    <citation type="submission" date="2019-07" db="EMBL/GenBank/DDBJ databases">
        <title>Genome sequencing for Ferrovibrio sp. K5.</title>
        <authorList>
            <person name="Park S.-J."/>
        </authorList>
    </citation>
    <scope>NUCLEOTIDE SEQUENCE [LARGE SCALE GENOMIC DNA]</scope>
    <source>
        <strain evidence="8 9">K5</strain>
    </source>
</reference>
<gene>
    <name evidence="8" type="ORF">FNB15_10820</name>
</gene>
<organism evidence="8 9">
    <name type="scientific">Ferrovibrio terrae</name>
    <dbReference type="NCBI Taxonomy" id="2594003"/>
    <lineage>
        <taxon>Bacteria</taxon>
        <taxon>Pseudomonadati</taxon>
        <taxon>Pseudomonadota</taxon>
        <taxon>Alphaproteobacteria</taxon>
        <taxon>Rhodospirillales</taxon>
        <taxon>Rhodospirillaceae</taxon>
        <taxon>Ferrovibrio</taxon>
    </lineage>
</organism>
<dbReference type="EC" id="5.2.1.8" evidence="6"/>
<keyword evidence="9" id="KW-1185">Reference proteome</keyword>
<evidence type="ECO:0000256" key="2">
    <source>
        <dbReference type="ARBA" id="ARBA00006577"/>
    </source>
</evidence>
<comment type="similarity">
    <text evidence="2 6">Belongs to the FKBP-type PPIase family.</text>
</comment>
<dbReference type="FunFam" id="3.10.50.40:FF:000006">
    <property type="entry name" value="Peptidyl-prolyl cis-trans isomerase"/>
    <property type="match status" value="1"/>
</dbReference>
<dbReference type="InterPro" id="IPR001179">
    <property type="entry name" value="PPIase_FKBP_dom"/>
</dbReference>
<dbReference type="Gene3D" id="3.10.50.40">
    <property type="match status" value="1"/>
</dbReference>
<dbReference type="GO" id="GO:0003755">
    <property type="term" value="F:peptidyl-prolyl cis-trans isomerase activity"/>
    <property type="evidence" value="ECO:0007669"/>
    <property type="project" value="UniProtKB-UniRule"/>
</dbReference>
<accession>A0A516H7H7</accession>
<dbReference type="PANTHER" id="PTHR43811">
    <property type="entry name" value="FKBP-TYPE PEPTIDYL-PROLYL CIS-TRANS ISOMERASE FKPA"/>
    <property type="match status" value="1"/>
</dbReference>
<sequence>MRQTASGMRVGDIVVGSGAKAENGKMVSVHYAGWIWENNKPGRMFDSSYKRGQPFEFALGQGKVIKGWDEGVLYMKVGGKRALLIPSYLGYGARGNGRIIPPGATLFFEIELVNVR</sequence>
<dbReference type="EMBL" id="CP041636">
    <property type="protein sequence ID" value="QDO99727.1"/>
    <property type="molecule type" value="Genomic_DNA"/>
</dbReference>
<evidence type="ECO:0000259" key="7">
    <source>
        <dbReference type="PROSITE" id="PS50059"/>
    </source>
</evidence>
<evidence type="ECO:0000313" key="8">
    <source>
        <dbReference type="EMBL" id="QDO99727.1"/>
    </source>
</evidence>
<evidence type="ECO:0000256" key="1">
    <source>
        <dbReference type="ARBA" id="ARBA00000971"/>
    </source>
</evidence>
<dbReference type="KEGG" id="fer:FNB15_10820"/>
<evidence type="ECO:0000256" key="4">
    <source>
        <dbReference type="ARBA" id="ARBA00023235"/>
    </source>
</evidence>
<dbReference type="InterPro" id="IPR046357">
    <property type="entry name" value="PPIase_dom_sf"/>
</dbReference>
<dbReference type="OrthoDB" id="9812109at2"/>
<dbReference type="Proteomes" id="UP000317496">
    <property type="component" value="Chromosome"/>
</dbReference>
<dbReference type="Pfam" id="PF00254">
    <property type="entry name" value="FKBP_C"/>
    <property type="match status" value="1"/>
</dbReference>
<dbReference type="PROSITE" id="PS50059">
    <property type="entry name" value="FKBP_PPIASE"/>
    <property type="match status" value="1"/>
</dbReference>
<protein>
    <recommendedName>
        <fullName evidence="6">Peptidyl-prolyl cis-trans isomerase</fullName>
        <ecNumber evidence="6">5.2.1.8</ecNumber>
    </recommendedName>
</protein>
<dbReference type="PANTHER" id="PTHR43811:SF19">
    <property type="entry name" value="39 KDA FK506-BINDING NUCLEAR PROTEIN"/>
    <property type="match status" value="1"/>
</dbReference>
<feature type="domain" description="PPIase FKBP-type" evidence="7">
    <location>
        <begin position="24"/>
        <end position="116"/>
    </location>
</feature>
<dbReference type="SUPFAM" id="SSF54534">
    <property type="entry name" value="FKBP-like"/>
    <property type="match status" value="1"/>
</dbReference>
<proteinExistence type="inferred from homology"/>
<keyword evidence="4 5" id="KW-0413">Isomerase</keyword>
<evidence type="ECO:0000256" key="5">
    <source>
        <dbReference type="PROSITE-ProRule" id="PRU00277"/>
    </source>
</evidence>
<comment type="catalytic activity">
    <reaction evidence="1 5 6">
        <text>[protein]-peptidylproline (omega=180) = [protein]-peptidylproline (omega=0)</text>
        <dbReference type="Rhea" id="RHEA:16237"/>
        <dbReference type="Rhea" id="RHEA-COMP:10747"/>
        <dbReference type="Rhea" id="RHEA-COMP:10748"/>
        <dbReference type="ChEBI" id="CHEBI:83833"/>
        <dbReference type="ChEBI" id="CHEBI:83834"/>
        <dbReference type="EC" id="5.2.1.8"/>
    </reaction>
</comment>
<evidence type="ECO:0000256" key="6">
    <source>
        <dbReference type="RuleBase" id="RU003915"/>
    </source>
</evidence>
<dbReference type="AlphaFoldDB" id="A0A516H7H7"/>
<name>A0A516H7H7_9PROT</name>
<keyword evidence="3 5" id="KW-0697">Rotamase</keyword>